<proteinExistence type="predicted"/>
<accession>A0ABV4U0I7</accession>
<evidence type="ECO:0000256" key="3">
    <source>
        <dbReference type="ARBA" id="ARBA00023163"/>
    </source>
</evidence>
<dbReference type="InterPro" id="IPR009057">
    <property type="entry name" value="Homeodomain-like_sf"/>
</dbReference>
<dbReference type="Gene3D" id="1.10.10.60">
    <property type="entry name" value="Homeodomain-like"/>
    <property type="match status" value="1"/>
</dbReference>
<protein>
    <submittedName>
        <fullName evidence="6">Helix-turn-helix transcriptional regulator</fullName>
    </submittedName>
</protein>
<keyword evidence="2" id="KW-0238">DNA-binding</keyword>
<evidence type="ECO:0000256" key="1">
    <source>
        <dbReference type="ARBA" id="ARBA00023015"/>
    </source>
</evidence>
<keyword evidence="7" id="KW-1185">Reference proteome</keyword>
<name>A0ABV4U0I7_9BACT</name>
<organism evidence="6 7">
    <name type="scientific">Natronomicrosphaera hydrolytica</name>
    <dbReference type="NCBI Taxonomy" id="3242702"/>
    <lineage>
        <taxon>Bacteria</taxon>
        <taxon>Pseudomonadati</taxon>
        <taxon>Planctomycetota</taxon>
        <taxon>Phycisphaerae</taxon>
        <taxon>Phycisphaerales</taxon>
        <taxon>Phycisphaeraceae</taxon>
        <taxon>Natronomicrosphaera</taxon>
    </lineage>
</organism>
<evidence type="ECO:0000256" key="4">
    <source>
        <dbReference type="SAM" id="MobiDB-lite"/>
    </source>
</evidence>
<keyword evidence="1" id="KW-0805">Transcription regulation</keyword>
<evidence type="ECO:0000256" key="2">
    <source>
        <dbReference type="ARBA" id="ARBA00023125"/>
    </source>
</evidence>
<dbReference type="SMART" id="SM00342">
    <property type="entry name" value="HTH_ARAC"/>
    <property type="match status" value="1"/>
</dbReference>
<evidence type="ECO:0000313" key="6">
    <source>
        <dbReference type="EMBL" id="MFA9476695.1"/>
    </source>
</evidence>
<dbReference type="SUPFAM" id="SSF51215">
    <property type="entry name" value="Regulatory protein AraC"/>
    <property type="match status" value="1"/>
</dbReference>
<dbReference type="InterPro" id="IPR018060">
    <property type="entry name" value="HTH_AraC"/>
</dbReference>
<dbReference type="SUPFAM" id="SSF46689">
    <property type="entry name" value="Homeodomain-like"/>
    <property type="match status" value="2"/>
</dbReference>
<keyword evidence="3" id="KW-0804">Transcription</keyword>
<dbReference type="InterPro" id="IPR050204">
    <property type="entry name" value="AraC_XylS_family_regulators"/>
</dbReference>
<dbReference type="PROSITE" id="PS01124">
    <property type="entry name" value="HTH_ARAC_FAMILY_2"/>
    <property type="match status" value="1"/>
</dbReference>
<dbReference type="PANTHER" id="PTHR46796">
    <property type="entry name" value="HTH-TYPE TRANSCRIPTIONAL ACTIVATOR RHAS-RELATED"/>
    <property type="match status" value="1"/>
</dbReference>
<comment type="caution">
    <text evidence="6">The sequence shown here is derived from an EMBL/GenBank/DDBJ whole genome shotgun (WGS) entry which is preliminary data.</text>
</comment>
<feature type="domain" description="HTH araC/xylS-type" evidence="5">
    <location>
        <begin position="176"/>
        <end position="274"/>
    </location>
</feature>
<dbReference type="Pfam" id="PF12833">
    <property type="entry name" value="HTH_18"/>
    <property type="match status" value="1"/>
</dbReference>
<evidence type="ECO:0000259" key="5">
    <source>
        <dbReference type="PROSITE" id="PS01124"/>
    </source>
</evidence>
<dbReference type="InterPro" id="IPR037923">
    <property type="entry name" value="HTH-like"/>
</dbReference>
<dbReference type="RefSeq" id="WP_425343624.1">
    <property type="nucleotide sequence ID" value="NZ_JBGUBD010000001.1"/>
</dbReference>
<feature type="region of interest" description="Disordered" evidence="4">
    <location>
        <begin position="250"/>
        <end position="283"/>
    </location>
</feature>
<gene>
    <name evidence="6" type="ORF">ACERK3_00170</name>
</gene>
<dbReference type="Proteomes" id="UP001575105">
    <property type="component" value="Unassembled WGS sequence"/>
</dbReference>
<dbReference type="EMBL" id="JBGUBD010000001">
    <property type="protein sequence ID" value="MFA9476695.1"/>
    <property type="molecule type" value="Genomic_DNA"/>
</dbReference>
<reference evidence="6 7" key="1">
    <citation type="submission" date="2024-08" db="EMBL/GenBank/DDBJ databases">
        <title>Whole-genome sequencing of halo(alkali)philic microorganisms from hypersaline lakes.</title>
        <authorList>
            <person name="Sorokin D.Y."/>
            <person name="Merkel A.Y."/>
            <person name="Messina E."/>
            <person name="Yakimov M."/>
        </authorList>
    </citation>
    <scope>NUCLEOTIDE SEQUENCE [LARGE SCALE GENOMIC DNA]</scope>
    <source>
        <strain evidence="6 7">AB-hyl4</strain>
    </source>
</reference>
<evidence type="ECO:0000313" key="7">
    <source>
        <dbReference type="Proteomes" id="UP001575105"/>
    </source>
</evidence>
<sequence length="283" mass="31791">MELDIYQPLDTEVLWRVSTFGRQRVAAGQTYAWDNAARLPVGRVVVQSTLAGTIRYRDAHGEQRVGPGDLMLVTYGESSAYGSSDRPLDEPYACHWACLDGVGLVEHVQAFRKQFGSVIPLGLHHPLLTEVDELIAMARPTAGTSAMDGAAMVYGLIMRLFEHAEQQRMQQLSPVQRAVDFLVREPCRVMSLEAVARRYGCSREHLSRLFHERTQQTPNTYINAAKTRRSLRLLQHTDLPLSEVASQAGFPSVKTMRRHVRTTTGQTPQQTREHATMRVPVAR</sequence>